<dbReference type="RefSeq" id="WP_021944540.1">
    <property type="nucleotide sequence ID" value="NZ_JAOQJS010000006.1"/>
</dbReference>
<evidence type="ECO:0000256" key="2">
    <source>
        <dbReference type="ARBA" id="ARBA00007639"/>
    </source>
</evidence>
<dbReference type="Pfam" id="PF13407">
    <property type="entry name" value="Peripla_BP_4"/>
    <property type="match status" value="1"/>
</dbReference>
<feature type="domain" description="Periplasmic binding protein" evidence="4">
    <location>
        <begin position="36"/>
        <end position="286"/>
    </location>
</feature>
<dbReference type="EMBL" id="JBBNFM010000010">
    <property type="protein sequence ID" value="MEQ2454690.1"/>
    <property type="molecule type" value="Genomic_DNA"/>
</dbReference>
<keyword evidence="3" id="KW-0472">Membrane</keyword>
<comment type="caution">
    <text evidence="5">The sequence shown here is derived from an EMBL/GenBank/DDBJ whole genome shotgun (WGS) entry which is preliminary data.</text>
</comment>
<keyword evidence="3" id="KW-1133">Transmembrane helix</keyword>
<evidence type="ECO:0000256" key="1">
    <source>
        <dbReference type="ARBA" id="ARBA00004196"/>
    </source>
</evidence>
<dbReference type="SUPFAM" id="SSF53822">
    <property type="entry name" value="Periplasmic binding protein-like I"/>
    <property type="match status" value="1"/>
</dbReference>
<dbReference type="InterPro" id="IPR028082">
    <property type="entry name" value="Peripla_BP_I"/>
</dbReference>
<dbReference type="Gene3D" id="3.40.50.2300">
    <property type="match status" value="2"/>
</dbReference>
<accession>A0ABV1EL24</accession>
<dbReference type="Proteomes" id="UP001482186">
    <property type="component" value="Unassembled WGS sequence"/>
</dbReference>
<keyword evidence="6" id="KW-1185">Reference proteome</keyword>
<comment type="similarity">
    <text evidence="2">Belongs to the bacterial solute-binding protein 2 family.</text>
</comment>
<name>A0ABV1EL24_9FIRM</name>
<proteinExistence type="inferred from homology"/>
<dbReference type="InterPro" id="IPR025997">
    <property type="entry name" value="SBP_2_dom"/>
</dbReference>
<feature type="transmembrane region" description="Helical" evidence="3">
    <location>
        <begin position="6"/>
        <end position="27"/>
    </location>
</feature>
<evidence type="ECO:0000313" key="5">
    <source>
        <dbReference type="EMBL" id="MEQ2454690.1"/>
    </source>
</evidence>
<reference evidence="5 6" key="1">
    <citation type="submission" date="2024-04" db="EMBL/GenBank/DDBJ databases">
        <title>Human intestinal bacterial collection.</title>
        <authorList>
            <person name="Pauvert C."/>
            <person name="Hitch T.C.A."/>
            <person name="Clavel T."/>
        </authorList>
    </citation>
    <scope>NUCLEOTIDE SEQUENCE [LARGE SCALE GENOMIC DNA]</scope>
    <source>
        <strain evidence="5 6">CLA-AA-H141</strain>
    </source>
</reference>
<comment type="subcellular location">
    <subcellularLocation>
        <location evidence="1">Cell envelope</location>
    </subcellularLocation>
</comment>
<gene>
    <name evidence="5" type="ORF">AAAT04_11635</name>
</gene>
<keyword evidence="3" id="KW-0812">Transmembrane</keyword>
<evidence type="ECO:0000259" key="4">
    <source>
        <dbReference type="Pfam" id="PF13407"/>
    </source>
</evidence>
<sequence>MKRNRITFLIAELILIAIAGIFINRIFREDNPQKRVAVILPDSGNTRWEGLVNGLKQSAQVNNIHLIICNTDEIVSADDEKELIDEQLENDVDAFIICPAPGTDTKDMLASLQAEKETFVLITEDAYMADDTESTGFVTIKPDNYQIGYTLGRQIIKNDTDNQAGKKVGVIVGRAETEASVSRVKGLTDALAGYNCELVWTYNQNSGKDTCKAVDSLEAVDYIAAMDTEALDTLGENAENGYYKGAEIYGVGTSMKSVALLDYNKIKCLVVPDGYSIGYESVNEIAKELGRPLYTLKSHEEAIRVIYKDDLFSEETERFLYSYE</sequence>
<organism evidence="5 6">
    <name type="scientific">Coprococcus ammoniilyticus</name>
    <dbReference type="NCBI Taxonomy" id="2981785"/>
    <lineage>
        <taxon>Bacteria</taxon>
        <taxon>Bacillati</taxon>
        <taxon>Bacillota</taxon>
        <taxon>Clostridia</taxon>
        <taxon>Lachnospirales</taxon>
        <taxon>Lachnospiraceae</taxon>
        <taxon>Coprococcus</taxon>
    </lineage>
</organism>
<dbReference type="InterPro" id="IPR050555">
    <property type="entry name" value="Bact_Solute-Bind_Prot2"/>
</dbReference>
<evidence type="ECO:0000256" key="3">
    <source>
        <dbReference type="SAM" id="Phobius"/>
    </source>
</evidence>
<dbReference type="PANTHER" id="PTHR30036">
    <property type="entry name" value="D-XYLOSE-BINDING PERIPLASMIC PROTEIN"/>
    <property type="match status" value="1"/>
</dbReference>
<dbReference type="PANTHER" id="PTHR30036:SF7">
    <property type="entry name" value="ABC TRANSPORTER PERIPLASMIC-BINDING PROTEIN YPHF"/>
    <property type="match status" value="1"/>
</dbReference>
<protein>
    <submittedName>
        <fullName evidence="5">Substrate-binding domain-containing protein</fullName>
    </submittedName>
</protein>
<evidence type="ECO:0000313" key="6">
    <source>
        <dbReference type="Proteomes" id="UP001482186"/>
    </source>
</evidence>